<sequence>MSAPAQGPKPLGVSPCDLISPEKSSGNNSSMNSPHDAASWQLVHNHKPDSLWRNISLGSSHQHRCWWCLFIQADVFFGEGNNSREPFYTSSCYRTWNRGDWDPTIDLLCSQTPAAASSSSSFRGRSARTHLAILCSSSPQIGCVTPKKARTHSHTLIHTLSSSGAIKAAHPEETVTEKATPQIWLVLFLRVLKMVKLGNNFSEKNNGKVVSEDGFDTIPLITPLDASQLQFPAPDKVVVKTKADYDSDSKKGKLRSPKIAEFSISIIEGVSERLKVTLLVICALAFLVCVVFLVVYKVYQYEQPCPDSFVYTQGRCMPAGMYGNFPPQGPGGRGRLFTLINHYNIAKQTITRSVSPWMTIMSEEKVTQQETETAQKLA</sequence>
<evidence type="ECO:0000256" key="20">
    <source>
        <dbReference type="ARBA" id="ARBA00037859"/>
    </source>
</evidence>
<evidence type="ECO:0000256" key="24">
    <source>
        <dbReference type="SAM" id="Phobius"/>
    </source>
</evidence>
<comment type="subcellular location">
    <subcellularLocation>
        <location evidence="5">Cell projection</location>
        <location evidence="5">Dendrite</location>
    </subcellularLocation>
    <subcellularLocation>
        <location evidence="2">Cytoplasmic vesicle membrane</location>
    </subcellularLocation>
    <subcellularLocation>
        <location evidence="1">Early endosome membrane</location>
    </subcellularLocation>
    <subcellularLocation>
        <location evidence="6">Endosome</location>
        <location evidence="6">Multivesicular body membrane</location>
    </subcellularLocation>
    <subcellularLocation>
        <location evidence="20">Golgi apparatus</location>
        <location evidence="20">Golgi stack membrane</location>
    </subcellularLocation>
    <subcellularLocation>
        <location evidence="3">Golgi apparatus</location>
        <location evidence="3">trans-Golgi network membrane</location>
    </subcellularLocation>
    <subcellularLocation>
        <location evidence="7">Late endosome membrane</location>
    </subcellularLocation>
    <subcellularLocation>
        <location evidence="4">Lysosome lumen</location>
    </subcellularLocation>
    <subcellularLocation>
        <location evidence="9">Membrane</location>
        <topology evidence="9">Single-pass type II membrane protein</topology>
    </subcellularLocation>
    <subcellularLocation>
        <location evidence="8">Recycling endosome membrane</location>
    </subcellularLocation>
</comment>
<dbReference type="GO" id="GO:0030425">
    <property type="term" value="C:dendrite"/>
    <property type="evidence" value="ECO:0007669"/>
    <property type="project" value="UniProtKB-SubCell"/>
</dbReference>
<keyword evidence="12" id="KW-0967">Endosome</keyword>
<evidence type="ECO:0000256" key="11">
    <source>
        <dbReference type="ARBA" id="ARBA00022692"/>
    </source>
</evidence>
<evidence type="ECO:0000256" key="19">
    <source>
        <dbReference type="ARBA" id="ARBA00023329"/>
    </source>
</evidence>
<dbReference type="GO" id="GO:0043202">
    <property type="term" value="C:lysosomal lumen"/>
    <property type="evidence" value="ECO:0007669"/>
    <property type="project" value="UniProtKB-SubCell"/>
</dbReference>
<reference evidence="25" key="1">
    <citation type="submission" date="2020-03" db="EMBL/GenBank/DDBJ databases">
        <authorList>
            <person name="Weist P."/>
        </authorList>
    </citation>
    <scope>NUCLEOTIDE SEQUENCE</scope>
</reference>
<evidence type="ECO:0000256" key="21">
    <source>
        <dbReference type="ARBA" id="ARBA00040239"/>
    </source>
</evidence>
<evidence type="ECO:0000256" key="18">
    <source>
        <dbReference type="ARBA" id="ARBA00023273"/>
    </source>
</evidence>
<dbReference type="EMBL" id="CADEAL010004079">
    <property type="protein sequence ID" value="CAB1451158.1"/>
    <property type="molecule type" value="Genomic_DNA"/>
</dbReference>
<keyword evidence="26" id="KW-1185">Reference proteome</keyword>
<proteinExistence type="inferred from homology"/>
<feature type="region of interest" description="Disordered" evidence="23">
    <location>
        <begin position="1"/>
        <end position="36"/>
    </location>
</feature>
<evidence type="ECO:0000256" key="5">
    <source>
        <dbReference type="ARBA" id="ARBA00004279"/>
    </source>
</evidence>
<evidence type="ECO:0000256" key="7">
    <source>
        <dbReference type="ARBA" id="ARBA00004414"/>
    </source>
</evidence>
<dbReference type="PANTHER" id="PTHR28546:SF3">
    <property type="entry name" value="NEURONAL VESICLE TRAFFICKING-ASSOCIATED PROTEIN 1"/>
    <property type="match status" value="1"/>
</dbReference>
<evidence type="ECO:0000256" key="3">
    <source>
        <dbReference type="ARBA" id="ARBA00004198"/>
    </source>
</evidence>
<keyword evidence="19" id="KW-0968">Cytoplasmic vesicle</keyword>
<dbReference type="InterPro" id="IPR009431">
    <property type="entry name" value="NSG"/>
</dbReference>
<evidence type="ECO:0000256" key="8">
    <source>
        <dbReference type="ARBA" id="ARBA00004565"/>
    </source>
</evidence>
<dbReference type="GO" id="GO:0016197">
    <property type="term" value="P:endosomal transport"/>
    <property type="evidence" value="ECO:0007669"/>
    <property type="project" value="TreeGrafter"/>
</dbReference>
<comment type="caution">
    <text evidence="25">The sequence shown here is derived from an EMBL/GenBank/DDBJ whole genome shotgun (WGS) entry which is preliminary data.</text>
</comment>
<evidence type="ECO:0000256" key="2">
    <source>
        <dbReference type="ARBA" id="ARBA00004156"/>
    </source>
</evidence>
<keyword evidence="14 24" id="KW-1133">Transmembrane helix</keyword>
<name>A0A9N7VHQ5_PLEPL</name>
<comment type="similarity">
    <text evidence="10">Belongs to the NSG family.</text>
</comment>
<dbReference type="Pfam" id="PF06387">
    <property type="entry name" value="Calcyon"/>
    <property type="match status" value="1"/>
</dbReference>
<keyword evidence="11 24" id="KW-0812">Transmembrane</keyword>
<dbReference type="GO" id="GO:0032580">
    <property type="term" value="C:Golgi cisterna membrane"/>
    <property type="evidence" value="ECO:0007669"/>
    <property type="project" value="UniProtKB-SubCell"/>
</dbReference>
<keyword evidence="13" id="KW-0735">Signal-anchor</keyword>
<evidence type="ECO:0000256" key="15">
    <source>
        <dbReference type="ARBA" id="ARBA00023034"/>
    </source>
</evidence>
<gene>
    <name evidence="25" type="ORF">PLEPLA_LOCUS38851</name>
</gene>
<dbReference type="GO" id="GO:0032585">
    <property type="term" value="C:multivesicular body membrane"/>
    <property type="evidence" value="ECO:0007669"/>
    <property type="project" value="UniProtKB-SubCell"/>
</dbReference>
<keyword evidence="18" id="KW-0966">Cell projection</keyword>
<evidence type="ECO:0000256" key="10">
    <source>
        <dbReference type="ARBA" id="ARBA00007767"/>
    </source>
</evidence>
<dbReference type="GO" id="GO:0031901">
    <property type="term" value="C:early endosome membrane"/>
    <property type="evidence" value="ECO:0007669"/>
    <property type="project" value="UniProtKB-SubCell"/>
</dbReference>
<organism evidence="25 26">
    <name type="scientific">Pleuronectes platessa</name>
    <name type="common">European plaice</name>
    <dbReference type="NCBI Taxonomy" id="8262"/>
    <lineage>
        <taxon>Eukaryota</taxon>
        <taxon>Metazoa</taxon>
        <taxon>Chordata</taxon>
        <taxon>Craniata</taxon>
        <taxon>Vertebrata</taxon>
        <taxon>Euteleostomi</taxon>
        <taxon>Actinopterygii</taxon>
        <taxon>Neopterygii</taxon>
        <taxon>Teleostei</taxon>
        <taxon>Neoteleostei</taxon>
        <taxon>Acanthomorphata</taxon>
        <taxon>Carangaria</taxon>
        <taxon>Pleuronectiformes</taxon>
        <taxon>Pleuronectoidei</taxon>
        <taxon>Pleuronectidae</taxon>
        <taxon>Pleuronectes</taxon>
    </lineage>
</organism>
<keyword evidence="16 24" id="KW-0472">Membrane</keyword>
<dbReference type="PANTHER" id="PTHR28546">
    <property type="entry name" value="NEURONAL VESICLE TRAFFICKING-ASSOCIATED PROTEIN 2-RELATED"/>
    <property type="match status" value="1"/>
</dbReference>
<evidence type="ECO:0000256" key="14">
    <source>
        <dbReference type="ARBA" id="ARBA00022989"/>
    </source>
</evidence>
<evidence type="ECO:0000256" key="16">
    <source>
        <dbReference type="ARBA" id="ARBA00023136"/>
    </source>
</evidence>
<evidence type="ECO:0000256" key="6">
    <source>
        <dbReference type="ARBA" id="ARBA00004333"/>
    </source>
</evidence>
<keyword evidence="17" id="KW-0458">Lysosome</keyword>
<evidence type="ECO:0000256" key="9">
    <source>
        <dbReference type="ARBA" id="ARBA00004606"/>
    </source>
</evidence>
<evidence type="ECO:0000313" key="26">
    <source>
        <dbReference type="Proteomes" id="UP001153269"/>
    </source>
</evidence>
<evidence type="ECO:0000313" key="25">
    <source>
        <dbReference type="EMBL" id="CAB1451158.1"/>
    </source>
</evidence>
<evidence type="ECO:0000256" key="12">
    <source>
        <dbReference type="ARBA" id="ARBA00022753"/>
    </source>
</evidence>
<dbReference type="Proteomes" id="UP001153269">
    <property type="component" value="Unassembled WGS sequence"/>
</dbReference>
<dbReference type="GO" id="GO:0032051">
    <property type="term" value="F:clathrin light chain binding"/>
    <property type="evidence" value="ECO:0007669"/>
    <property type="project" value="InterPro"/>
</dbReference>
<dbReference type="GO" id="GO:0048268">
    <property type="term" value="P:clathrin coat assembly"/>
    <property type="evidence" value="ECO:0007669"/>
    <property type="project" value="InterPro"/>
</dbReference>
<evidence type="ECO:0000256" key="1">
    <source>
        <dbReference type="ARBA" id="ARBA00004146"/>
    </source>
</evidence>
<protein>
    <recommendedName>
        <fullName evidence="21">Neuronal vesicle trafficking-associated protein 1</fullName>
    </recommendedName>
    <alternativeName>
        <fullName evidence="22">Neuron-specific protein family member 1</fullName>
    </alternativeName>
</protein>
<feature type="transmembrane region" description="Helical" evidence="24">
    <location>
        <begin position="276"/>
        <end position="299"/>
    </location>
</feature>
<evidence type="ECO:0000256" key="13">
    <source>
        <dbReference type="ARBA" id="ARBA00022968"/>
    </source>
</evidence>
<dbReference type="GO" id="GO:0055038">
    <property type="term" value="C:recycling endosome membrane"/>
    <property type="evidence" value="ECO:0007669"/>
    <property type="project" value="UniProtKB-SubCell"/>
</dbReference>
<dbReference type="AlphaFoldDB" id="A0A9N7VHQ5"/>
<evidence type="ECO:0000256" key="23">
    <source>
        <dbReference type="SAM" id="MobiDB-lite"/>
    </source>
</evidence>
<accession>A0A9N7VHQ5</accession>
<evidence type="ECO:0000256" key="17">
    <source>
        <dbReference type="ARBA" id="ARBA00023228"/>
    </source>
</evidence>
<evidence type="ECO:0000256" key="4">
    <source>
        <dbReference type="ARBA" id="ARBA00004227"/>
    </source>
</evidence>
<feature type="compositionally biased region" description="Polar residues" evidence="23">
    <location>
        <begin position="22"/>
        <end position="33"/>
    </location>
</feature>
<keyword evidence="15" id="KW-0333">Golgi apparatus</keyword>
<evidence type="ECO:0000256" key="22">
    <source>
        <dbReference type="ARBA" id="ARBA00042477"/>
    </source>
</evidence>